<dbReference type="InterPro" id="IPR011990">
    <property type="entry name" value="TPR-like_helical_dom_sf"/>
</dbReference>
<gene>
    <name evidence="2" type="primary">afsR_2</name>
    <name evidence="2" type="ORF">HDIA_2895</name>
</gene>
<protein>
    <submittedName>
        <fullName evidence="2">Regulatory protein AfsR</fullName>
    </submittedName>
</protein>
<proteinExistence type="predicted"/>
<dbReference type="EMBL" id="LT960614">
    <property type="protein sequence ID" value="SON56436.1"/>
    <property type="molecule type" value="Genomic_DNA"/>
</dbReference>
<dbReference type="KEGG" id="hdi:HDIA_2895"/>
<dbReference type="AlphaFoldDB" id="A0A2C9D836"/>
<dbReference type="Proteomes" id="UP000223606">
    <property type="component" value="Chromosome 1"/>
</dbReference>
<dbReference type="SUPFAM" id="SSF52540">
    <property type="entry name" value="P-loop containing nucleoside triphosphate hydrolases"/>
    <property type="match status" value="1"/>
</dbReference>
<dbReference type="Gene3D" id="3.40.50.300">
    <property type="entry name" value="P-loop containing nucleotide triphosphate hydrolases"/>
    <property type="match status" value="1"/>
</dbReference>
<name>A0A2C9D836_9HYPH</name>
<evidence type="ECO:0000256" key="1">
    <source>
        <dbReference type="SAM" id="MobiDB-lite"/>
    </source>
</evidence>
<dbReference type="InterPro" id="IPR027417">
    <property type="entry name" value="P-loop_NTPase"/>
</dbReference>
<dbReference type="InterPro" id="IPR019734">
    <property type="entry name" value="TPR_rpt"/>
</dbReference>
<dbReference type="Pfam" id="PF13424">
    <property type="entry name" value="TPR_12"/>
    <property type="match status" value="4"/>
</dbReference>
<evidence type="ECO:0000313" key="2">
    <source>
        <dbReference type="EMBL" id="SON56436.1"/>
    </source>
</evidence>
<organism evidence="2 3">
    <name type="scientific">Hartmannibacter diazotrophicus</name>
    <dbReference type="NCBI Taxonomy" id="1482074"/>
    <lineage>
        <taxon>Bacteria</taxon>
        <taxon>Pseudomonadati</taxon>
        <taxon>Pseudomonadota</taxon>
        <taxon>Alphaproteobacteria</taxon>
        <taxon>Hyphomicrobiales</taxon>
        <taxon>Pleomorphomonadaceae</taxon>
        <taxon>Hartmannibacter</taxon>
    </lineage>
</organism>
<accession>A0A2C9D836</accession>
<dbReference type="PANTHER" id="PTHR10098">
    <property type="entry name" value="RAPSYN-RELATED"/>
    <property type="match status" value="1"/>
</dbReference>
<feature type="region of interest" description="Disordered" evidence="1">
    <location>
        <begin position="1"/>
        <end position="23"/>
    </location>
</feature>
<keyword evidence="3" id="KW-1185">Reference proteome</keyword>
<dbReference type="SUPFAM" id="SSF48452">
    <property type="entry name" value="TPR-like"/>
    <property type="match status" value="3"/>
</dbReference>
<evidence type="ECO:0000313" key="3">
    <source>
        <dbReference type="Proteomes" id="UP000223606"/>
    </source>
</evidence>
<dbReference type="Gene3D" id="1.25.40.10">
    <property type="entry name" value="Tetratricopeptide repeat domain"/>
    <property type="match status" value="2"/>
</dbReference>
<dbReference type="SMART" id="SM00028">
    <property type="entry name" value="TPR"/>
    <property type="match status" value="10"/>
</dbReference>
<sequence length="947" mass="103297">MPSSEGPETPEKTGKGSPYPEHQEFSKLLDWHLNFGTRPEGSPDAPGKRWNNKRFASAVGSVNERTVRNWRTGRSRPNDLASIEEELFGKNAAYDQWRFDLRHAFDNRDTPKPESISLRIPRAPQHFLGRATDIEVILPVVLSSGAQTSVLVQGGPGIGKTALTKAIGNHPEVVARFGEERRWFVELETTATAADMQDAITRAIGGDPSRGFRATLDSLGVEPGLIVLDNLETPWEPTAERRATEYTLAELAALPGLAVLASFRGLNRIAGPDWGRVHHVQHLAAPFDADLFRRIAQNDFTNDPDFDKFVGALGGIPLAIELVATRAHGRQSLATLWQQWTKIGADLARDSSFGDGRLSSLPHSIELSLSSERMTPPARRLFALLGKLPAGIADEDRDTLLGDDGFPAEEALLNLALALEHEGRIDLLPPIREHALRYHPPGPPDDMAWPKHYLALTKERGEVIGKQKGEGAIARLMLEFANIDAAIRAVLGIGRRADAMAALSGLYRLTYIASLPAPVLNDLAKACNADGDLLGEANCIFGLGNVALARSDHNGAQKAFEDALPLYRKVGDLLGEANCIHSLGNIALLHSDHDGAQKAYENALPLYRRVGAVLGEANCIRGLGDIALARSDHDDARKAYEGALRLHRKVDDLLGEANCIQSLGDIALRRSDHDGAQKAYEDALSLYRKVGDLLGEANCIKSLGDIALRRSDQDRAQKAYGDALPLYRKIGDLLGEANCIRSLGDIDLTRSNHDRAQKAYEDALPLCRKIGDLLGEANCIRSLGDIALARSNHDHAQKAYEDALPLYRKVGDLLGEANCIKGLGDIALRRSDHNGAQKAYKDALPLYRKFGDVLGEANCIRGLGDIALRRSDHDGAQKAYENALHLYRKVGDVLGEANCTDGLGNIALAQGDNRKARECFDLAMSLYGKIGNKEWEEICQKKLVELP</sequence>
<reference evidence="3" key="1">
    <citation type="submission" date="2017-09" db="EMBL/GenBank/DDBJ databases">
        <title>Genome sequence of Nannocystis excedens DSM 71.</title>
        <authorList>
            <person name="Blom J."/>
        </authorList>
    </citation>
    <scope>NUCLEOTIDE SEQUENCE [LARGE SCALE GENOMIC DNA]</scope>
    <source>
        <strain evidence="3">type strain: E19</strain>
    </source>
</reference>